<dbReference type="PROSITE" id="PS50297">
    <property type="entry name" value="ANK_REP_REGION"/>
    <property type="match status" value="2"/>
</dbReference>
<dbReference type="PANTHER" id="PTHR24201:SF16">
    <property type="entry name" value="ANKYRIN-1-LIKE-RELATED"/>
    <property type="match status" value="1"/>
</dbReference>
<dbReference type="InterPro" id="IPR002110">
    <property type="entry name" value="Ankyrin_rpt"/>
</dbReference>
<evidence type="ECO:0000313" key="6">
    <source>
        <dbReference type="Proteomes" id="UP001329151"/>
    </source>
</evidence>
<dbReference type="SMART" id="SM00248">
    <property type="entry name" value="ANK"/>
    <property type="match status" value="5"/>
</dbReference>
<evidence type="ECO:0000256" key="2">
    <source>
        <dbReference type="ARBA" id="ARBA00023043"/>
    </source>
</evidence>
<accession>A0AA86JFK8</accession>
<keyword evidence="4" id="KW-0732">Signal</keyword>
<dbReference type="PANTHER" id="PTHR24201">
    <property type="entry name" value="ANK_REP_REGION DOMAIN-CONTAINING PROTEIN"/>
    <property type="match status" value="1"/>
</dbReference>
<evidence type="ECO:0000256" key="4">
    <source>
        <dbReference type="SAM" id="SignalP"/>
    </source>
</evidence>
<sequence>MNRRQFSACLAVTLLLPCLSHAGAFEDFFLAIKFDDENRLRALLLKGMDPNTVNEQGFPALVFAMMQDSPNAVRVLLSSNKLDPDQPDPRGETPLMVACTLNKPEWVSALLRKGAKQGADGQWTPLHNAAAAGSSTAIELLVKAGGNINVLSPNDTTPLMMAAREGRETAARALLKLGANPALTNQAGYNAAGYAMKAQRQELAFEIMKKEKALRKAPLKPSPGN</sequence>
<dbReference type="Pfam" id="PF12796">
    <property type="entry name" value="Ank_2"/>
    <property type="match status" value="2"/>
</dbReference>
<keyword evidence="6" id="KW-1185">Reference proteome</keyword>
<protein>
    <submittedName>
        <fullName evidence="5">Ankyrin repeat domain-containing protein</fullName>
    </submittedName>
</protein>
<feature type="chain" id="PRO_5041673606" evidence="4">
    <location>
        <begin position="23"/>
        <end position="225"/>
    </location>
</feature>
<dbReference type="RefSeq" id="WP_130556435.1">
    <property type="nucleotide sequence ID" value="NZ_AP028947.1"/>
</dbReference>
<organism evidence="5 6">
    <name type="scientific">Limnobacter thiooxidans</name>
    <dbReference type="NCBI Taxonomy" id="131080"/>
    <lineage>
        <taxon>Bacteria</taxon>
        <taxon>Pseudomonadati</taxon>
        <taxon>Pseudomonadota</taxon>
        <taxon>Betaproteobacteria</taxon>
        <taxon>Burkholderiales</taxon>
        <taxon>Burkholderiaceae</taxon>
        <taxon>Limnobacter</taxon>
    </lineage>
</organism>
<dbReference type="EMBL" id="AP028947">
    <property type="protein sequence ID" value="BET26061.1"/>
    <property type="molecule type" value="Genomic_DNA"/>
</dbReference>
<evidence type="ECO:0000256" key="3">
    <source>
        <dbReference type="PROSITE-ProRule" id="PRU00023"/>
    </source>
</evidence>
<keyword evidence="1" id="KW-0677">Repeat</keyword>
<evidence type="ECO:0000313" key="5">
    <source>
        <dbReference type="EMBL" id="BET26061.1"/>
    </source>
</evidence>
<evidence type="ECO:0000256" key="1">
    <source>
        <dbReference type="ARBA" id="ARBA00022737"/>
    </source>
</evidence>
<feature type="signal peptide" evidence="4">
    <location>
        <begin position="1"/>
        <end position="22"/>
    </location>
</feature>
<dbReference type="AlphaFoldDB" id="A0AA86JFK8"/>
<gene>
    <name evidence="5" type="ORF">RGQ30_15620</name>
</gene>
<dbReference type="Gene3D" id="1.25.40.20">
    <property type="entry name" value="Ankyrin repeat-containing domain"/>
    <property type="match status" value="2"/>
</dbReference>
<dbReference type="InterPro" id="IPR050776">
    <property type="entry name" value="Ank_Repeat/CDKN_Inhibitor"/>
</dbReference>
<dbReference type="Proteomes" id="UP001329151">
    <property type="component" value="Chromosome"/>
</dbReference>
<feature type="repeat" description="ANK" evidence="3">
    <location>
        <begin position="121"/>
        <end position="153"/>
    </location>
</feature>
<feature type="repeat" description="ANK" evidence="3">
    <location>
        <begin position="154"/>
        <end position="186"/>
    </location>
</feature>
<proteinExistence type="predicted"/>
<name>A0AA86JFK8_9BURK</name>
<feature type="repeat" description="ANK" evidence="3">
    <location>
        <begin position="90"/>
        <end position="122"/>
    </location>
</feature>
<dbReference type="SUPFAM" id="SSF48403">
    <property type="entry name" value="Ankyrin repeat"/>
    <property type="match status" value="1"/>
</dbReference>
<reference evidence="5 6" key="1">
    <citation type="submission" date="2023-10" db="EMBL/GenBank/DDBJ databases">
        <title>Complete Genome Sequence of Limnobacter thiooxidans CS-K2T, Isolated from freshwater lake sediments in Bavaria, Germany.</title>
        <authorList>
            <person name="Naruki M."/>
            <person name="Watanabe A."/>
            <person name="Warashina T."/>
            <person name="Morita T."/>
            <person name="Arakawa K."/>
        </authorList>
    </citation>
    <scope>NUCLEOTIDE SEQUENCE [LARGE SCALE GENOMIC DNA]</scope>
    <source>
        <strain evidence="5 6">CS-K2</strain>
    </source>
</reference>
<dbReference type="KEGG" id="lto:RGQ30_15620"/>
<dbReference type="PROSITE" id="PS50088">
    <property type="entry name" value="ANK_REPEAT"/>
    <property type="match status" value="3"/>
</dbReference>
<keyword evidence="2 3" id="KW-0040">ANK repeat</keyword>
<dbReference type="InterPro" id="IPR036770">
    <property type="entry name" value="Ankyrin_rpt-contain_sf"/>
</dbReference>